<dbReference type="GeneID" id="108669824"/>
<dbReference type="GO" id="GO:0000302">
    <property type="term" value="P:response to reactive oxygen species"/>
    <property type="evidence" value="ECO:0007669"/>
    <property type="project" value="TreeGrafter"/>
</dbReference>
<dbReference type="GO" id="GO:0031409">
    <property type="term" value="F:pigment binding"/>
    <property type="evidence" value="ECO:0007669"/>
    <property type="project" value="InterPro"/>
</dbReference>
<dbReference type="PIRSF" id="PIRSF036893">
    <property type="entry name" value="Lipocalin_ApoD"/>
    <property type="match status" value="1"/>
</dbReference>
<dbReference type="InterPro" id="IPR012674">
    <property type="entry name" value="Calycin"/>
</dbReference>
<dbReference type="GO" id="GO:0006629">
    <property type="term" value="P:lipid metabolic process"/>
    <property type="evidence" value="ECO:0007669"/>
    <property type="project" value="TreeGrafter"/>
</dbReference>
<feature type="signal peptide" evidence="3">
    <location>
        <begin position="1"/>
        <end position="17"/>
    </location>
</feature>
<organism evidence="5 6">
    <name type="scientific">Hyalella azteca</name>
    <name type="common">Amphipod</name>
    <dbReference type="NCBI Taxonomy" id="294128"/>
    <lineage>
        <taxon>Eukaryota</taxon>
        <taxon>Metazoa</taxon>
        <taxon>Ecdysozoa</taxon>
        <taxon>Arthropoda</taxon>
        <taxon>Crustacea</taxon>
        <taxon>Multicrustacea</taxon>
        <taxon>Malacostraca</taxon>
        <taxon>Eumalacostraca</taxon>
        <taxon>Peracarida</taxon>
        <taxon>Amphipoda</taxon>
        <taxon>Senticaudata</taxon>
        <taxon>Talitrida</taxon>
        <taxon>Talitroidea</taxon>
        <taxon>Hyalellidae</taxon>
        <taxon>Hyalella</taxon>
    </lineage>
</organism>
<feature type="domain" description="Lipocalin/cytosolic fatty-acid binding" evidence="4">
    <location>
        <begin position="46"/>
        <end position="173"/>
    </location>
</feature>
<dbReference type="InterPro" id="IPR000566">
    <property type="entry name" value="Lipocln_cytosolic_FA-bd_dom"/>
</dbReference>
<accession>A0A8B7NGH9</accession>
<dbReference type="Proteomes" id="UP000694843">
    <property type="component" value="Unplaced"/>
</dbReference>
<evidence type="ECO:0000256" key="1">
    <source>
        <dbReference type="ARBA" id="ARBA00006889"/>
    </source>
</evidence>
<dbReference type="Pfam" id="PF00061">
    <property type="entry name" value="Lipocalin"/>
    <property type="match status" value="1"/>
</dbReference>
<evidence type="ECO:0000256" key="2">
    <source>
        <dbReference type="ARBA" id="ARBA00023157"/>
    </source>
</evidence>
<reference evidence="6" key="1">
    <citation type="submission" date="2025-08" db="UniProtKB">
        <authorList>
            <consortium name="RefSeq"/>
        </authorList>
    </citation>
    <scope>IDENTIFICATION</scope>
    <source>
        <tissue evidence="6">Whole organism</tissue>
    </source>
</reference>
<protein>
    <submittedName>
        <fullName evidence="6">Crustacyanin-A1 subunit</fullName>
    </submittedName>
</protein>
<dbReference type="PANTHER" id="PTHR10612:SF34">
    <property type="entry name" value="APOLIPOPROTEIN D"/>
    <property type="match status" value="1"/>
</dbReference>
<dbReference type="KEGG" id="hazt:108669824"/>
<evidence type="ECO:0000256" key="3">
    <source>
        <dbReference type="PIRNR" id="PIRNR036893"/>
    </source>
</evidence>
<dbReference type="PANTHER" id="PTHR10612">
    <property type="entry name" value="APOLIPOPROTEIN D"/>
    <property type="match status" value="1"/>
</dbReference>
<proteinExistence type="inferred from homology"/>
<feature type="chain" id="PRO_5034428225" evidence="3">
    <location>
        <begin position="18"/>
        <end position="192"/>
    </location>
</feature>
<dbReference type="InterPro" id="IPR022271">
    <property type="entry name" value="Lipocalin_ApoD"/>
</dbReference>
<dbReference type="OrthoDB" id="565904at2759"/>
<sequence length="192" mass="21199">MQTVAAILWVFVGLAAANDSPSFLKRGSCKTGVQPLSGFDRNKFTGRWFRIGGIRNPDEEKAVKCTTLDYRVGGTGMDMVSQGLDHIDEFTRKVTPMTMDDLTVGSFGLTSNNRPVKLEILETDYTSYACLYSCTDIAGTHFAQFAWIMSRQPKLDKREIGLCQLALKEAGVPVGKLKGTRQDSACNYPPEE</sequence>
<keyword evidence="2" id="KW-1015">Disulfide bond</keyword>
<keyword evidence="3" id="KW-0732">Signal</keyword>
<evidence type="ECO:0000259" key="4">
    <source>
        <dbReference type="Pfam" id="PF00061"/>
    </source>
</evidence>
<gene>
    <name evidence="6" type="primary">LOC108669824</name>
</gene>
<comment type="similarity">
    <text evidence="1 3">Belongs to the calycin superfamily. Lipocalin family.</text>
</comment>
<keyword evidence="5" id="KW-1185">Reference proteome</keyword>
<dbReference type="RefSeq" id="XP_018012730.1">
    <property type="nucleotide sequence ID" value="XM_018157241.1"/>
</dbReference>
<name>A0A8B7NGH9_HYAAZ</name>
<dbReference type="PRINTS" id="PR01273">
    <property type="entry name" value="INVTBRTCOLOR"/>
</dbReference>
<dbReference type="AlphaFoldDB" id="A0A8B7NGH9"/>
<evidence type="ECO:0000313" key="5">
    <source>
        <dbReference type="Proteomes" id="UP000694843"/>
    </source>
</evidence>
<dbReference type="SUPFAM" id="SSF50814">
    <property type="entry name" value="Lipocalins"/>
    <property type="match status" value="1"/>
</dbReference>
<evidence type="ECO:0000313" key="6">
    <source>
        <dbReference type="RefSeq" id="XP_018012730.1"/>
    </source>
</evidence>
<dbReference type="InterPro" id="IPR003057">
    <property type="entry name" value="Invtbrt_color"/>
</dbReference>
<dbReference type="Gene3D" id="2.40.128.20">
    <property type="match status" value="1"/>
</dbReference>
<dbReference type="GO" id="GO:0005737">
    <property type="term" value="C:cytoplasm"/>
    <property type="evidence" value="ECO:0007669"/>
    <property type="project" value="TreeGrafter"/>
</dbReference>